<sequence>MSSIGSVLRINEQPIKSISRGFLLSCLAACSLSVSATNPVTEIATGDIPKGTLGLGLGWRFGNSPYRGIDDISSKETEQDSDVLPFYFYEGKYLFSHGSTAGVHLYDSGGFSLDALIAYRFDRLEPERDDFFTGVDEREQSLDGGLRGSVMGDWGKVSLTWLTDTLDRHNGQEIDLTYRFTWVGEKWTISPFASYVHWDESLTDYYYGVAGSEAREDLPAYRPGSSTTWRAGVNTSYRMSKRLRLFANISVDRLDDVVAGSPLVDEDWLPATMVGLAYAFGNVLDEGQSGRRDAQRSGEWSWRVNYGYTAEETFHKVHRGSIERSDDVHTYLAGLTLSKLALDGKRLDIWGRVSVNRRLENDLQDDFWEINPYIMLMGTGYSPWSNRELFRYGFGYGFSYADSVPMVERRKQEKRDRDTSHFLNYLEATVDFPLRNLFGDRGWWKHCYSGVTLVHRSGIFGRVDILGNVSGGSDVVTGHLECKR</sequence>
<keyword evidence="8" id="KW-1185">Reference proteome</keyword>
<protein>
    <recommendedName>
        <fullName evidence="9">MipA/OmpV family protein</fullName>
    </recommendedName>
</protein>
<name>A0A2N5X449_9GAMM</name>
<evidence type="ECO:0000256" key="3">
    <source>
        <dbReference type="ARBA" id="ARBA00022729"/>
    </source>
</evidence>
<dbReference type="PANTHER" id="PTHR38776">
    <property type="entry name" value="MLTA-INTERACTING PROTEIN-RELATED"/>
    <property type="match status" value="1"/>
</dbReference>
<dbReference type="OrthoDB" id="8562138at2"/>
<dbReference type="PANTHER" id="PTHR38776:SF1">
    <property type="entry name" value="MLTA-INTERACTING PROTEIN-RELATED"/>
    <property type="match status" value="1"/>
</dbReference>
<evidence type="ECO:0000313" key="7">
    <source>
        <dbReference type="EMBL" id="PLW69268.1"/>
    </source>
</evidence>
<keyword evidence="4" id="KW-0472">Membrane</keyword>
<dbReference type="AlphaFoldDB" id="A0A2N5X449"/>
<comment type="similarity">
    <text evidence="2">Belongs to the MipA/OmpV family.</text>
</comment>
<evidence type="ECO:0000256" key="1">
    <source>
        <dbReference type="ARBA" id="ARBA00004442"/>
    </source>
</evidence>
<evidence type="ECO:0000256" key="4">
    <source>
        <dbReference type="ARBA" id="ARBA00023136"/>
    </source>
</evidence>
<proteinExistence type="inferred from homology"/>
<gene>
    <name evidence="7" type="ORF">C0039_09430</name>
</gene>
<feature type="signal peptide" evidence="6">
    <location>
        <begin position="1"/>
        <end position="36"/>
    </location>
</feature>
<evidence type="ECO:0000256" key="6">
    <source>
        <dbReference type="SAM" id="SignalP"/>
    </source>
</evidence>
<keyword evidence="3 6" id="KW-0732">Signal</keyword>
<dbReference type="InterPro" id="IPR010583">
    <property type="entry name" value="MipA"/>
</dbReference>
<dbReference type="Proteomes" id="UP000235005">
    <property type="component" value="Unassembled WGS sequence"/>
</dbReference>
<comment type="subcellular location">
    <subcellularLocation>
        <location evidence="1">Cell outer membrane</location>
    </subcellularLocation>
</comment>
<comment type="caution">
    <text evidence="7">The sequence shown here is derived from an EMBL/GenBank/DDBJ whole genome shotgun (WGS) entry which is preliminary data.</text>
</comment>
<organism evidence="7 8">
    <name type="scientific">Pseudohalioglobus lutimaris</name>
    <dbReference type="NCBI Taxonomy" id="1737061"/>
    <lineage>
        <taxon>Bacteria</taxon>
        <taxon>Pseudomonadati</taxon>
        <taxon>Pseudomonadota</taxon>
        <taxon>Gammaproteobacteria</taxon>
        <taxon>Cellvibrionales</taxon>
        <taxon>Halieaceae</taxon>
        <taxon>Pseudohalioglobus</taxon>
    </lineage>
</organism>
<reference evidence="7 8" key="1">
    <citation type="submission" date="2018-01" db="EMBL/GenBank/DDBJ databases">
        <title>The draft genome sequence of Halioglobus lutimaris HF004.</title>
        <authorList>
            <person name="Du Z.-J."/>
            <person name="Shi M.-J."/>
        </authorList>
    </citation>
    <scope>NUCLEOTIDE SEQUENCE [LARGE SCALE GENOMIC DNA]</scope>
    <source>
        <strain evidence="7 8">HF004</strain>
    </source>
</reference>
<feature type="chain" id="PRO_5014652693" description="MipA/OmpV family protein" evidence="6">
    <location>
        <begin position="37"/>
        <end position="484"/>
    </location>
</feature>
<evidence type="ECO:0008006" key="9">
    <source>
        <dbReference type="Google" id="ProtNLM"/>
    </source>
</evidence>
<dbReference type="GO" id="GO:0009279">
    <property type="term" value="C:cell outer membrane"/>
    <property type="evidence" value="ECO:0007669"/>
    <property type="project" value="UniProtKB-SubCell"/>
</dbReference>
<evidence type="ECO:0000256" key="5">
    <source>
        <dbReference type="ARBA" id="ARBA00023237"/>
    </source>
</evidence>
<keyword evidence="5" id="KW-0998">Cell outer membrane</keyword>
<dbReference type="Pfam" id="PF06629">
    <property type="entry name" value="MipA"/>
    <property type="match status" value="1"/>
</dbReference>
<accession>A0A2N5X449</accession>
<evidence type="ECO:0000256" key="2">
    <source>
        <dbReference type="ARBA" id="ARBA00005722"/>
    </source>
</evidence>
<evidence type="ECO:0000313" key="8">
    <source>
        <dbReference type="Proteomes" id="UP000235005"/>
    </source>
</evidence>
<dbReference type="EMBL" id="PKUS01000008">
    <property type="protein sequence ID" value="PLW69268.1"/>
    <property type="molecule type" value="Genomic_DNA"/>
</dbReference>